<feature type="domain" description="NEAT" evidence="9">
    <location>
        <begin position="365"/>
        <end position="489"/>
    </location>
</feature>
<evidence type="ECO:0000256" key="8">
    <source>
        <dbReference type="SAM" id="SignalP"/>
    </source>
</evidence>
<feature type="domain" description="NEAT" evidence="9">
    <location>
        <begin position="34"/>
        <end position="173"/>
    </location>
</feature>
<reference evidence="12" key="4">
    <citation type="submission" date="2020-01" db="EMBL/GenBank/DDBJ databases">
        <authorList>
            <consortium name="NCBI Pathogen Detection Project"/>
        </authorList>
    </citation>
    <scope>NUCLEOTIDE SEQUENCE</scope>
    <source>
        <strain evidence="12">CFIAFB20100120</strain>
        <strain evidence="14">CFIAFB20170037</strain>
        <strain evidence="13">CFIAFB20170045</strain>
    </source>
</reference>
<evidence type="ECO:0000313" key="10">
    <source>
        <dbReference type="EMBL" id="EAD5774824.1"/>
    </source>
</evidence>
<dbReference type="EMBL" id="DAAJFY010000012">
    <property type="protein sequence ID" value="HAC0276430.1"/>
    <property type="molecule type" value="Genomic_DNA"/>
</dbReference>
<dbReference type="InterPro" id="IPR037250">
    <property type="entry name" value="NEAT_dom_sf"/>
</dbReference>
<comment type="subcellular location">
    <subcellularLocation>
        <location evidence="1">Secreted</location>
        <location evidence="1">Cell wall</location>
        <topology evidence="1">Peptidoglycan-anchor</topology>
    </subcellularLocation>
</comment>
<dbReference type="AlphaFoldDB" id="A0A473IEX7"/>
<feature type="region of interest" description="Disordered" evidence="6">
    <location>
        <begin position="507"/>
        <end position="543"/>
    </location>
</feature>
<dbReference type="InterPro" id="IPR017502">
    <property type="entry name" value="Sortase_SrtB_target"/>
</dbReference>
<evidence type="ECO:0000313" key="12">
    <source>
        <dbReference type="EMBL" id="HAB8558307.1"/>
    </source>
</evidence>
<dbReference type="Proteomes" id="UP000842809">
    <property type="component" value="Unassembled WGS sequence"/>
</dbReference>
<keyword evidence="3" id="KW-0964">Secreted</keyword>
<reference evidence="17 18" key="1">
    <citation type="journal article" date="2018" name="Genome Biol.">
        <title>SKESA: strategic k-mer extension for scrupulous assemblies.</title>
        <authorList>
            <person name="Souvorov A."/>
            <person name="Agarwala R."/>
            <person name="Lipman D.J."/>
        </authorList>
    </citation>
    <scope>NUCLEOTIDE SEQUENCE [LARGE SCALE GENOMIC DNA]</scope>
    <source>
        <strain evidence="12 18">CFIAFB20100120</strain>
        <strain evidence="14">CFIAFB20170037</strain>
        <strain evidence="13 17">CFIAFB20170045</strain>
    </source>
</reference>
<dbReference type="Proteomes" id="UP000376505">
    <property type="component" value="Unassembled WGS sequence"/>
</dbReference>
<evidence type="ECO:0000256" key="5">
    <source>
        <dbReference type="ARBA" id="ARBA00023088"/>
    </source>
</evidence>
<dbReference type="SMART" id="SM00725">
    <property type="entry name" value="NEAT"/>
    <property type="match status" value="3"/>
</dbReference>
<dbReference type="EMBL" id="DAAJCS010000008">
    <property type="protein sequence ID" value="HAC0013625.1"/>
    <property type="molecule type" value="Genomic_DNA"/>
</dbReference>
<keyword evidence="2" id="KW-0134">Cell wall</keyword>
<dbReference type="NCBIfam" id="TIGR03063">
    <property type="entry name" value="srtB_target"/>
    <property type="match status" value="1"/>
</dbReference>
<evidence type="ECO:0000256" key="3">
    <source>
        <dbReference type="ARBA" id="ARBA00022525"/>
    </source>
</evidence>
<dbReference type="EMBL" id="DAAIJL010000015">
    <property type="protein sequence ID" value="HAB8558307.1"/>
    <property type="molecule type" value="Genomic_DNA"/>
</dbReference>
<dbReference type="InterPro" id="IPR006635">
    <property type="entry name" value="NEAT_dom"/>
</dbReference>
<name>A0A473IEX7_LISMN</name>
<organism evidence="10 16">
    <name type="scientific">Listeria monocytogenes</name>
    <dbReference type="NCBI Taxonomy" id="1639"/>
    <lineage>
        <taxon>Bacteria</taxon>
        <taxon>Bacillati</taxon>
        <taxon>Bacillota</taxon>
        <taxon>Bacilli</taxon>
        <taxon>Bacillales</taxon>
        <taxon>Listeriaceae</taxon>
        <taxon>Listeria</taxon>
    </lineage>
</organism>
<feature type="chain" id="PRO_5042717359" evidence="8">
    <location>
        <begin position="29"/>
        <end position="574"/>
    </location>
</feature>
<evidence type="ECO:0000313" key="16">
    <source>
        <dbReference type="Proteomes" id="UP000376505"/>
    </source>
</evidence>
<keyword evidence="7" id="KW-0472">Membrane</keyword>
<feature type="transmembrane region" description="Helical" evidence="7">
    <location>
        <begin position="550"/>
        <end position="568"/>
    </location>
</feature>
<keyword evidence="7" id="KW-0812">Transmembrane</keyword>
<dbReference type="RefSeq" id="WP_069027492.1">
    <property type="nucleotide sequence ID" value="NZ_CP168911.1"/>
</dbReference>
<dbReference type="FunFam" id="2.60.40.1850:FF:000003">
    <property type="entry name" value="Sortase B protein-sorting domain-containing protein"/>
    <property type="match status" value="1"/>
</dbReference>
<evidence type="ECO:0000313" key="17">
    <source>
        <dbReference type="Proteomes" id="UP000841146"/>
    </source>
</evidence>
<dbReference type="PANTHER" id="PTHR37824:SF1">
    <property type="entry name" value="IRON-REGULATED SURFACE DETERMINANT PROTEIN C"/>
    <property type="match status" value="1"/>
</dbReference>
<evidence type="ECO:0000259" key="9">
    <source>
        <dbReference type="PROSITE" id="PS50978"/>
    </source>
</evidence>
<dbReference type="InterPro" id="IPR050436">
    <property type="entry name" value="IsdA"/>
</dbReference>
<feature type="region of interest" description="Disordered" evidence="6">
    <location>
        <begin position="306"/>
        <end position="362"/>
    </location>
</feature>
<keyword evidence="7" id="KW-1133">Transmembrane helix</keyword>
<dbReference type="PROSITE" id="PS50978">
    <property type="entry name" value="NEAT"/>
    <property type="match status" value="3"/>
</dbReference>
<feature type="domain" description="NEAT" evidence="9">
    <location>
        <begin position="184"/>
        <end position="307"/>
    </location>
</feature>
<sequence>MKKLWKKGLVAFLALTLIFQLIPGFANAADSRLKDGGEYQVQVNFYKDNTGKTTKESSEADKYIDHTATIKVENGQPYMYLTITNSTWWQTMAVSKNGARPEKPAQADVYQDRYEDVQTVSTDAAKDTRVEKFKLSSLDDVIFSYMHIKVDAISYDHWYQVDLTIDPSTFKVISEPAITTPVTLSDGIYTIPFVAKKANDDSNSSMQNYFNNPAWLKVKNGKKTVAMTVNDNKTVTALKTNLAGALQDVKVVSEDKDANTRIVEFEVEDLNQPLAAHVNYEAPFNGSVYKGQADFRYVFDTTKATAASSYPGSDETPPVVDPGETKPPVTKPPVTKPDPGTTNPPVTTPPTTPSKPAVVDPKNLLNNHTYSIDFDVFKDGTTETSMMESYVMKPALIKVENNQPYVYLTLTNSSWIKTFQYKANGVWKDMEVVSGNINKNTRTVKYPVKDGTANTDVKTHVLIEDMPGFSYDHEYTVQVKLNAATIKDITGEDVTLKEPVKKDILNTGNVANNNNAGPKLAKPDFDDTNSVQKTASSTEKNAKTNDSSSMAWYITLFGASFLYLAYRLKRKRLS</sequence>
<dbReference type="Proteomes" id="UP000364988">
    <property type="component" value="Unassembled WGS sequence"/>
</dbReference>
<dbReference type="Gene3D" id="2.60.40.1850">
    <property type="match status" value="3"/>
</dbReference>
<evidence type="ECO:0000256" key="7">
    <source>
        <dbReference type="SAM" id="Phobius"/>
    </source>
</evidence>
<feature type="compositionally biased region" description="Low complexity" evidence="6">
    <location>
        <begin position="507"/>
        <end position="517"/>
    </location>
</feature>
<evidence type="ECO:0000313" key="13">
    <source>
        <dbReference type="EMBL" id="HAC0013625.1"/>
    </source>
</evidence>
<evidence type="ECO:0000313" key="18">
    <source>
        <dbReference type="Proteomes" id="UP000844415"/>
    </source>
</evidence>
<dbReference type="EMBL" id="AAANYN010000016">
    <property type="protein sequence ID" value="EAD5774824.1"/>
    <property type="molecule type" value="Genomic_DNA"/>
</dbReference>
<dbReference type="CDD" id="cd06920">
    <property type="entry name" value="NEAT"/>
    <property type="match status" value="3"/>
</dbReference>
<proteinExistence type="predicted"/>
<dbReference type="Proteomes" id="UP000844415">
    <property type="component" value="Unassembled WGS sequence"/>
</dbReference>
<gene>
    <name evidence="10" type="ORF">EXZ73_11035</name>
    <name evidence="11" type="ORF">F6436_07565</name>
    <name evidence="12" type="ORF">GYS09_13520</name>
    <name evidence="13" type="ORF">GYX23_11550</name>
    <name evidence="14" type="ORF">GYY14_13760</name>
</gene>
<reference evidence="10 16" key="2">
    <citation type="submission" date="2019-02" db="EMBL/GenBank/DDBJ databases">
        <authorList>
            <consortium name="GenomeTrakr: Next Generation Sequencing Network for Food Pathogen Tracability"/>
        </authorList>
    </citation>
    <scope>NUCLEOTIDE SEQUENCE [LARGE SCALE GENOMIC DNA]</scope>
    <source>
        <strain evidence="10 16">FSIS31901579</strain>
    </source>
</reference>
<evidence type="ECO:0000256" key="4">
    <source>
        <dbReference type="ARBA" id="ARBA00022729"/>
    </source>
</evidence>
<comment type="caution">
    <text evidence="10">The sequence shown here is derived from an EMBL/GenBank/DDBJ whole genome shotgun (WGS) entry which is preliminary data.</text>
</comment>
<evidence type="ECO:0000313" key="14">
    <source>
        <dbReference type="EMBL" id="HAC0276430.1"/>
    </source>
</evidence>
<dbReference type="Proteomes" id="UP000841146">
    <property type="component" value="Unassembled WGS sequence"/>
</dbReference>
<dbReference type="PANTHER" id="PTHR37824">
    <property type="entry name" value="IRON-REGULATED SURFACE DETERMINANT PROTEIN C"/>
    <property type="match status" value="1"/>
</dbReference>
<dbReference type="EMBL" id="AALEDS010000005">
    <property type="protein sequence ID" value="ECY6544181.1"/>
    <property type="molecule type" value="Genomic_DNA"/>
</dbReference>
<accession>A0A473IEX7</accession>
<keyword evidence="5" id="KW-0572">Peptidoglycan-anchor</keyword>
<evidence type="ECO:0000313" key="15">
    <source>
        <dbReference type="Proteomes" id="UP000364988"/>
    </source>
</evidence>
<keyword evidence="4 8" id="KW-0732">Signal</keyword>
<feature type="signal peptide" evidence="8">
    <location>
        <begin position="1"/>
        <end position="28"/>
    </location>
</feature>
<evidence type="ECO:0000256" key="1">
    <source>
        <dbReference type="ARBA" id="ARBA00004168"/>
    </source>
</evidence>
<evidence type="ECO:0000256" key="2">
    <source>
        <dbReference type="ARBA" id="ARBA00022512"/>
    </source>
</evidence>
<evidence type="ECO:0000256" key="6">
    <source>
        <dbReference type="SAM" id="MobiDB-lite"/>
    </source>
</evidence>
<dbReference type="FunFam" id="2.60.40.1850:FF:000005">
    <property type="entry name" value="Sortase B protein-sorting domain-containing protein"/>
    <property type="match status" value="1"/>
</dbReference>
<evidence type="ECO:0000313" key="11">
    <source>
        <dbReference type="EMBL" id="ECY6544181.1"/>
    </source>
</evidence>
<protein>
    <submittedName>
        <fullName evidence="10">Sortase B protein-sorting domain-containing protein</fullName>
    </submittedName>
</protein>
<feature type="compositionally biased region" description="Polar residues" evidence="6">
    <location>
        <begin position="528"/>
        <end position="543"/>
    </location>
</feature>
<dbReference type="SUPFAM" id="SSF158911">
    <property type="entry name" value="NEAT domain-like"/>
    <property type="match status" value="3"/>
</dbReference>
<reference evidence="11 15" key="3">
    <citation type="submission" date="2019-09" db="EMBL/GenBank/DDBJ databases">
        <authorList>
            <consortium name="GenomeTrakr network: Whole genome sequencing for foodborne pathogen traceback"/>
        </authorList>
    </citation>
    <scope>NUCLEOTIDE SEQUENCE [LARGE SCALE GENOMIC DNA]</scope>
    <source>
        <strain evidence="11 15">FLAG-55987</strain>
    </source>
</reference>
<dbReference type="Pfam" id="PF05031">
    <property type="entry name" value="NEAT"/>
    <property type="match status" value="3"/>
</dbReference>